<evidence type="ECO:0000256" key="1">
    <source>
        <dbReference type="ARBA" id="ARBA00004651"/>
    </source>
</evidence>
<evidence type="ECO:0000256" key="4">
    <source>
        <dbReference type="ARBA" id="ARBA00022729"/>
    </source>
</evidence>
<keyword evidence="14" id="KW-1185">Reference proteome</keyword>
<evidence type="ECO:0000256" key="5">
    <source>
        <dbReference type="ARBA" id="ARBA00022989"/>
    </source>
</evidence>
<dbReference type="FunFam" id="3.40.50.2300:FF:000016">
    <property type="entry name" value="Taste 1 receptor member 2"/>
    <property type="match status" value="1"/>
</dbReference>
<gene>
    <name evidence="13" type="ORF">G5714_017958</name>
</gene>
<proteinExistence type="predicted"/>
<dbReference type="GO" id="GO:0004930">
    <property type="term" value="F:G protein-coupled receptor activity"/>
    <property type="evidence" value="ECO:0007669"/>
    <property type="project" value="UniProtKB-KW"/>
</dbReference>
<dbReference type="EMBL" id="JAAMOB010000018">
    <property type="protein sequence ID" value="KAF4101526.1"/>
    <property type="molecule type" value="Genomic_DNA"/>
</dbReference>
<feature type="domain" description="Receptor ligand binding region" evidence="12">
    <location>
        <begin position="92"/>
        <end position="487"/>
    </location>
</feature>
<evidence type="ECO:0000256" key="9">
    <source>
        <dbReference type="ARBA" id="ARBA00023180"/>
    </source>
</evidence>
<feature type="compositionally biased region" description="Polar residues" evidence="11">
    <location>
        <begin position="998"/>
        <end position="1009"/>
    </location>
</feature>
<evidence type="ECO:0000256" key="8">
    <source>
        <dbReference type="ARBA" id="ARBA00023170"/>
    </source>
</evidence>
<dbReference type="PANTHER" id="PTHR24061">
    <property type="entry name" value="CALCIUM-SENSING RECEPTOR-RELATED"/>
    <property type="match status" value="1"/>
</dbReference>
<keyword evidence="5" id="KW-1133">Transmembrane helix</keyword>
<feature type="region of interest" description="Disordered" evidence="11">
    <location>
        <begin position="994"/>
        <end position="1018"/>
    </location>
</feature>
<comment type="caution">
    <text evidence="13">The sequence shown here is derived from an EMBL/GenBank/DDBJ whole genome shotgun (WGS) entry which is preliminary data.</text>
</comment>
<dbReference type="FunFam" id="3.40.50.2300:FF:000475">
    <property type="entry name" value="Olfactory receptor C family, g2"/>
    <property type="match status" value="2"/>
</dbReference>
<sequence>MSEDDSACAFLMHNAHTTTYCRLQENAASIFRSGTCQLQRHFRLNGVYQDGDVILGGLFEVHFFTVFPEQSFRTEPEEPYCEIFNMESFQHAQTMAFAINEINKNPNLLPNITLGYHLYDNCVMLGMAFRAAISLVSGTDKSSSDLNCTGPPPVIGIVGDPSSTPSIAISSVLGLFRVPIVSHYATCTCLSDRKKYPSFFRTIPSDAFQVRAMVQILRHFGWTWVGLLYSDDDYGIYAAQSFHQEMQLSGHCVAFSEILRYDNNPRSIQHITGVIQASTARVVIVFSPSSLVIPLMEEVVLQNITGMQWIASESWATSPVFHTSRFLPFLAGTLGIAIRRGEIKGLHDFLLHLRPTSHPRDNMLRIFWENMFGCSFETGNKETDGEQMKTVCTGQEDLTTTNTTYTDVSELRAAYNVYKAVYALAHALHDLMQCEEGSGPFIGNKCADITNLKPWQLVHYLQKVNFTTDFGDHVSFDKNGDALAVYDEIEDLLESTHLSNGYTEYWRMTMGETNVGEENRGSGTCKQQGHFKLNGMYQDGDFLIGGLFEVQYLKAFAELSFRTEPKLPHCELFYMTSFQQALTMVFAINEINSNPNLLPNITLGYQIYDNCLRLGVAFRGATALVSGTEETVSDLNCKGPPPVIGIIGDPGSTHSIAISSVLGLFRLPMISYYATCSCLSNRKKYPSFFRTIPSDAFQVRAMIQILRHFGWTWVGLLYSDDDYGINAAQSIHQEVQQFGGCVAFSEILPNDNNHKEIQRIVGVIQGSTANVVVVFSTSSYLLPVVDEMLLKNVTGRQWIASEAWATSPVLLAQRFKSVLGGTLGIAIRRGEIQGLANFLLRLRPDNNSQNNMVRIFWENMFGCNFDTEGREGGKICSGQEDLGNTDTPYTDVSELRASYNVYKAVYALAYALHGLMKCEEGSGPFGGNSCADKTNLKPWQLVHYLQKVNFTTGYGDRISFDENGDALAIYDVLNWQPSSDGSVVVRTVGVVNEGAATGKSQDPSQSPAPLTQARRHPRLTQACRPLNSPLTKASVLSSGICQLQGHFKLNGMFQDGDLIIGGLFEVHFLTVFPELSFRKEPEPPYCEQFDMASFQQAQTMVFAIDEINKNPNLLPNITLGYYLYDNCVKLGVAFRAATALVSGTEESFSNVNCAGPPPVIAVVGDPGSTHSIAISSVLGLFRVPMVSYFATCSCLSDRKKYPSFFRTIPSDAFQVRAMVQILKHFGWTWVGLLYSDDDYGIHASQSFHQDVQLFGGCVDFSEMLPRDNNRRDIHNILAVIQASTARVVVVFSTEAYLLPLMDEVAMQNVIGRQWIASEAWATSPVFHTQRLLPFLGGTLGIAIRRGEIQGLRKFLYYLRPDSNPRNNMVRIFWENMFGCNFETGGRKTEVEGERKVCTGKEDLSSTDTPYTDVSELRASYNAYKAVYALAHALHDLMQCEEGRGPFCGNSCADIFNLQPWQVVYYLQKVNFTTSFGDRVSFDDNGDALAIYDVMNWQPNSDASILRSGTCQLQGRFRLNGMYQAGDVILGGLFEVHFLTVFPELSFRTEPKPPYCEQFDMASFQQAQTMVFAIDEINKNPNLLPNITLGYHLYDNCVMLGMAFRAALSLVSGTEESFSNLNCTGPPPVIGIVGDSNSTPSIAISSVLGLFRVPIVSYFATCSCLSNRKKYPSFFRTIPSDTFQVRAMIKILKHFGWTWVGLVYSDDDYGNHAAQAFLQDVQVFGGCVAFSEILPLDNKHKDIQHTVGVIQASTARVVVVFSTSTYLLPLMDEVVLQNVTDRQWIASEAWATSPVFHTQRLLPFLGGTLGIAIRRGEIQGLHEFLLHLRPNDDQRNNMVRIFWENMFKCRFNIGGRGEKMCSGQEDLSNTDTAYTDVSELRASYNVYKTVYALAHALHDLMQCEEGRGPFSGNSCADITNLQPWQLVHYLQKVNFTTSFGDLVSFDENGDALAIYDVMNWQPSSDGSINVRTVGVVDEGAATGKVLTLDEEALYWNFETKKVINIT</sequence>
<dbReference type="PANTHER" id="PTHR24061:SF418">
    <property type="entry name" value="C-FAMILY ODORANT RECEPTOR OLFCQ19-RELATED"/>
    <property type="match status" value="1"/>
</dbReference>
<keyword evidence="2" id="KW-1003">Cell membrane</keyword>
<dbReference type="Proteomes" id="UP000579812">
    <property type="component" value="Unassembled WGS sequence"/>
</dbReference>
<dbReference type="InterPro" id="IPR001828">
    <property type="entry name" value="ANF_lig-bd_rcpt"/>
</dbReference>
<accession>A0A7J6C2S8</accession>
<evidence type="ECO:0000256" key="3">
    <source>
        <dbReference type="ARBA" id="ARBA00022692"/>
    </source>
</evidence>
<keyword evidence="10" id="KW-0807">Transducer</keyword>
<dbReference type="Pfam" id="PF01094">
    <property type="entry name" value="ANF_receptor"/>
    <property type="match status" value="4"/>
</dbReference>
<dbReference type="InterPro" id="IPR000337">
    <property type="entry name" value="GPCR_3"/>
</dbReference>
<reference evidence="13 14" key="1">
    <citation type="submission" date="2020-04" db="EMBL/GenBank/DDBJ databases">
        <title>Chromosome-level genome assembly of a cyprinid fish Onychostoma macrolepis by integration of Nanopore Sequencing, Bionano and Hi-C technology.</title>
        <authorList>
            <person name="Wang D."/>
        </authorList>
    </citation>
    <scope>NUCLEOTIDE SEQUENCE [LARGE SCALE GENOMIC DNA]</scope>
    <source>
        <strain evidence="13">SWU-2019</strain>
        <tissue evidence="13">Muscle</tissue>
    </source>
</reference>
<feature type="domain" description="Receptor ligand binding region" evidence="12">
    <location>
        <begin position="1566"/>
        <end position="1962"/>
    </location>
</feature>
<keyword evidence="7" id="KW-0472">Membrane</keyword>
<evidence type="ECO:0000313" key="13">
    <source>
        <dbReference type="EMBL" id="KAF4101526.1"/>
    </source>
</evidence>
<feature type="domain" description="Receptor ligand binding region" evidence="12">
    <location>
        <begin position="1097"/>
        <end position="1499"/>
    </location>
</feature>
<keyword evidence="3" id="KW-0812">Transmembrane</keyword>
<feature type="domain" description="Receptor ligand binding region" evidence="12">
    <location>
        <begin position="581"/>
        <end position="978"/>
    </location>
</feature>
<name>A0A7J6C2S8_9TELE</name>
<comment type="subcellular location">
    <subcellularLocation>
        <location evidence="1">Cell membrane</location>
        <topology evidence="1">Multi-pass membrane protein</topology>
    </subcellularLocation>
</comment>
<keyword evidence="8" id="KW-0675">Receptor</keyword>
<keyword evidence="9" id="KW-0325">Glycoprotein</keyword>
<dbReference type="FunFam" id="3.40.50.2300:FF:000682">
    <property type="entry name" value="Vomeronasal 2 receptor, x4"/>
    <property type="match status" value="4"/>
</dbReference>
<dbReference type="CDD" id="cd06364">
    <property type="entry name" value="PBP1_CaSR"/>
    <property type="match status" value="4"/>
</dbReference>
<evidence type="ECO:0000256" key="2">
    <source>
        <dbReference type="ARBA" id="ARBA00022475"/>
    </source>
</evidence>
<evidence type="ECO:0000256" key="11">
    <source>
        <dbReference type="SAM" id="MobiDB-lite"/>
    </source>
</evidence>
<dbReference type="InterPro" id="IPR000068">
    <property type="entry name" value="GPCR_3_Ca_sens_rcpt-rel"/>
</dbReference>
<dbReference type="PRINTS" id="PR00592">
    <property type="entry name" value="CASENSINGR"/>
</dbReference>
<organism evidence="13 14">
    <name type="scientific">Onychostoma macrolepis</name>
    <dbReference type="NCBI Taxonomy" id="369639"/>
    <lineage>
        <taxon>Eukaryota</taxon>
        <taxon>Metazoa</taxon>
        <taxon>Chordata</taxon>
        <taxon>Craniata</taxon>
        <taxon>Vertebrata</taxon>
        <taxon>Euteleostomi</taxon>
        <taxon>Actinopterygii</taxon>
        <taxon>Neopterygii</taxon>
        <taxon>Teleostei</taxon>
        <taxon>Ostariophysi</taxon>
        <taxon>Cypriniformes</taxon>
        <taxon>Cyprinidae</taxon>
        <taxon>Acrossocheilinae</taxon>
        <taxon>Onychostoma</taxon>
    </lineage>
</organism>
<evidence type="ECO:0000256" key="6">
    <source>
        <dbReference type="ARBA" id="ARBA00023040"/>
    </source>
</evidence>
<protein>
    <recommendedName>
        <fullName evidence="12">Receptor ligand binding region domain-containing protein</fullName>
    </recommendedName>
</protein>
<dbReference type="FunFam" id="3.40.50.2300:FF:000519">
    <property type="entry name" value="Vomeronasal 2 receptor, a18"/>
    <property type="match status" value="2"/>
</dbReference>
<dbReference type="InterPro" id="IPR028082">
    <property type="entry name" value="Peripla_BP_I"/>
</dbReference>
<evidence type="ECO:0000259" key="12">
    <source>
        <dbReference type="Pfam" id="PF01094"/>
    </source>
</evidence>
<evidence type="ECO:0000313" key="14">
    <source>
        <dbReference type="Proteomes" id="UP000579812"/>
    </source>
</evidence>
<dbReference type="FunFam" id="3.40.50.2300:FF:000125">
    <property type="entry name" value="Vomeronasal 2, receptor 88"/>
    <property type="match status" value="3"/>
</dbReference>
<dbReference type="PRINTS" id="PR00248">
    <property type="entry name" value="GPCRMGR"/>
</dbReference>
<keyword evidence="4" id="KW-0732">Signal</keyword>
<evidence type="ECO:0000256" key="10">
    <source>
        <dbReference type="ARBA" id="ARBA00023224"/>
    </source>
</evidence>
<keyword evidence="6" id="KW-0297">G-protein coupled receptor</keyword>
<dbReference type="GO" id="GO:0005886">
    <property type="term" value="C:plasma membrane"/>
    <property type="evidence" value="ECO:0007669"/>
    <property type="project" value="UniProtKB-SubCell"/>
</dbReference>
<dbReference type="Gene3D" id="3.40.50.2300">
    <property type="match status" value="8"/>
</dbReference>
<evidence type="ECO:0000256" key="7">
    <source>
        <dbReference type="ARBA" id="ARBA00023136"/>
    </source>
</evidence>
<dbReference type="SUPFAM" id="SSF53822">
    <property type="entry name" value="Periplasmic binding protein-like I"/>
    <property type="match status" value="4"/>
</dbReference>